<dbReference type="GO" id="GO:0005737">
    <property type="term" value="C:cytoplasm"/>
    <property type="evidence" value="ECO:0007669"/>
    <property type="project" value="TreeGrafter"/>
</dbReference>
<evidence type="ECO:0000313" key="3">
    <source>
        <dbReference type="EMBL" id="GER33014.1"/>
    </source>
</evidence>
<keyword evidence="3" id="KW-0808">Transferase</keyword>
<dbReference type="GO" id="GO:0005524">
    <property type="term" value="F:ATP binding"/>
    <property type="evidence" value="ECO:0007669"/>
    <property type="project" value="InterPro"/>
</dbReference>
<dbReference type="Proteomes" id="UP000325081">
    <property type="component" value="Unassembled WGS sequence"/>
</dbReference>
<dbReference type="PANTHER" id="PTHR23257">
    <property type="entry name" value="SERINE-THREONINE PROTEIN KINASE"/>
    <property type="match status" value="1"/>
</dbReference>
<dbReference type="Pfam" id="PF06760">
    <property type="entry name" value="DUF1221"/>
    <property type="match status" value="1"/>
</dbReference>
<evidence type="ECO:0000313" key="4">
    <source>
        <dbReference type="Proteomes" id="UP000325081"/>
    </source>
</evidence>
<feature type="compositionally biased region" description="Polar residues" evidence="1">
    <location>
        <begin position="787"/>
        <end position="797"/>
    </location>
</feature>
<evidence type="ECO:0000256" key="1">
    <source>
        <dbReference type="SAM" id="MobiDB-lite"/>
    </source>
</evidence>
<feature type="compositionally biased region" description="Basic and acidic residues" evidence="1">
    <location>
        <begin position="894"/>
        <end position="903"/>
    </location>
</feature>
<name>A0A5A7PJU5_STRAF</name>
<dbReference type="OrthoDB" id="4062651at2759"/>
<dbReference type="Pfam" id="PF07714">
    <property type="entry name" value="PK_Tyr_Ser-Thr"/>
    <property type="match status" value="1"/>
</dbReference>
<dbReference type="InterPro" id="IPR000719">
    <property type="entry name" value="Prot_kinase_dom"/>
</dbReference>
<evidence type="ECO:0000259" key="2">
    <source>
        <dbReference type="PROSITE" id="PS50011"/>
    </source>
</evidence>
<dbReference type="PANTHER" id="PTHR23257:SF943">
    <property type="entry name" value="SERINE_THREONINE-PROTEIN KINASE GIN4-LIKE"/>
    <property type="match status" value="1"/>
</dbReference>
<dbReference type="EMBL" id="BKCP01004661">
    <property type="protein sequence ID" value="GER33014.1"/>
    <property type="molecule type" value="Genomic_DNA"/>
</dbReference>
<keyword evidence="4" id="KW-1185">Reference proteome</keyword>
<keyword evidence="3" id="KW-0418">Kinase</keyword>
<dbReference type="FunFam" id="1.10.510.10:FF:000778">
    <property type="entry name" value="Kinase family protein"/>
    <property type="match status" value="1"/>
</dbReference>
<reference evidence="4" key="1">
    <citation type="journal article" date="2019" name="Curr. Biol.">
        <title>Genome Sequence of Striga asiatica Provides Insight into the Evolution of Plant Parasitism.</title>
        <authorList>
            <person name="Yoshida S."/>
            <person name="Kim S."/>
            <person name="Wafula E.K."/>
            <person name="Tanskanen J."/>
            <person name="Kim Y.M."/>
            <person name="Honaas L."/>
            <person name="Yang Z."/>
            <person name="Spallek T."/>
            <person name="Conn C.E."/>
            <person name="Ichihashi Y."/>
            <person name="Cheong K."/>
            <person name="Cui S."/>
            <person name="Der J.P."/>
            <person name="Gundlach H."/>
            <person name="Jiao Y."/>
            <person name="Hori C."/>
            <person name="Ishida J.K."/>
            <person name="Kasahara H."/>
            <person name="Kiba T."/>
            <person name="Kim M.S."/>
            <person name="Koo N."/>
            <person name="Laohavisit A."/>
            <person name="Lee Y.H."/>
            <person name="Lumba S."/>
            <person name="McCourt P."/>
            <person name="Mortimer J.C."/>
            <person name="Mutuku J.M."/>
            <person name="Nomura T."/>
            <person name="Sasaki-Sekimoto Y."/>
            <person name="Seto Y."/>
            <person name="Wang Y."/>
            <person name="Wakatake T."/>
            <person name="Sakakibara H."/>
            <person name="Demura T."/>
            <person name="Yamaguchi S."/>
            <person name="Yoneyama K."/>
            <person name="Manabe R.I."/>
            <person name="Nelson D.C."/>
            <person name="Schulman A.H."/>
            <person name="Timko M.P."/>
            <person name="dePamphilis C.W."/>
            <person name="Choi D."/>
            <person name="Shirasu K."/>
        </authorList>
    </citation>
    <scope>NUCLEOTIDE SEQUENCE [LARGE SCALE GENOMIC DNA]</scope>
    <source>
        <strain evidence="4">cv. UVA1</strain>
    </source>
</reference>
<dbReference type="InterPro" id="IPR001245">
    <property type="entry name" value="Ser-Thr/Tyr_kinase_cat_dom"/>
</dbReference>
<proteinExistence type="predicted"/>
<dbReference type="GO" id="GO:0004672">
    <property type="term" value="F:protein kinase activity"/>
    <property type="evidence" value="ECO:0007669"/>
    <property type="project" value="InterPro"/>
</dbReference>
<dbReference type="Gene3D" id="1.10.510.10">
    <property type="entry name" value="Transferase(Phosphotransferase) domain 1"/>
    <property type="match status" value="1"/>
</dbReference>
<dbReference type="AlphaFoldDB" id="A0A5A7PJU5"/>
<gene>
    <name evidence="3" type="ORF">STAS_09121</name>
</gene>
<comment type="caution">
    <text evidence="3">The sequence shown here is derived from an EMBL/GenBank/DDBJ whole genome shotgun (WGS) entry which is preliminary data.</text>
</comment>
<sequence length="979" mass="110171">MDQFRQVGEVLGSLKALMILKHEIPINPRQCSLLYDMLSLAFDTISDEIKQNLRLKDRTTKWKSLEFPMKELHKIFKEAELYIRHCTDAKDWWARAISLHTNRDCIELHIHNLLCCFPVVIEAIETAAEISGVDQEEMQKKRAAILRKYDPNCDDPKLFLWKFGRQYLVPREICARLETAWKEDRWLLTEKVAEKSKRKGKNEQRLVELLTNKLNEGKLLPSRALVGAHDYFVRRRLGSGYPSGGGQLKEIHWLGENFALRTFYGEISPLQSDISLMLSLSHPNVLQYLCAFYDEDRKEGFLVMELMSKDLGSYIKERCGQRNKIPFTIPAAVDIMLQIARGMEYLHSKEIYLGDLNPSNVLLKVKNGGVVQAKVTGFGMTSFKAHSSSKSATATATATANKQQPTGVVDLNIWLAPEQLAELHQLNKPKPAPNYTEKSDVYSFGMLCFELLTGKVPFEDSHLQGEKMVRNILAGERPLFSYPSPKYLQNLTRKCWQTNPDTRPTFSSICRILRYIKKNLAINPNHGDPESPPPLVDYYDMEAAYLKKFSNGGAGPQPVSQIPFQMFTYAVLEKEKVCGRRWDPAAEGSRTFHRAASLFDDEQMDDLFLVPAGDRRSVCSEIIDTKNSAMAVDLRSVISEIPHHKMHQFDQRSFGSESPGKRFFSAVADQRTAAGGVTPVREQKSPIVVHHAVESKADQNLTGVDKVNGPVVNPRILQEQQLKLATKKVNEQKPDKSEILEVKQALRPIAVDQKQSSSESLDVKLLTMGSSHTKLPEIPEKKILQDNGESNQKTVADTSAEAPEKKADPEVNNVQKEEDCDRSVKKPTLLKKLKELKIKKTHDKPKNDSAKSEPAKTKKTKPTFSPAASPSRAFMASPSRAFMASPSRALKKTVRPETPKYEPPRSPARPKKTVPSSNPAASPSRAFHTCSSPLHSSAHHLKECSSPMSSPLNTCTRCSRLGQQTSLAMSPQRRKIDHV</sequence>
<dbReference type="GO" id="GO:0007165">
    <property type="term" value="P:signal transduction"/>
    <property type="evidence" value="ECO:0007669"/>
    <property type="project" value="TreeGrafter"/>
</dbReference>
<feature type="compositionally biased region" description="Low complexity" evidence="1">
    <location>
        <begin position="915"/>
        <end position="926"/>
    </location>
</feature>
<dbReference type="SUPFAM" id="SSF56112">
    <property type="entry name" value="Protein kinase-like (PK-like)"/>
    <property type="match status" value="1"/>
</dbReference>
<feature type="compositionally biased region" description="Basic and acidic residues" evidence="1">
    <location>
        <begin position="774"/>
        <end position="784"/>
    </location>
</feature>
<dbReference type="InterPro" id="IPR050167">
    <property type="entry name" value="Ser_Thr_protein_kinase"/>
</dbReference>
<dbReference type="PROSITE" id="PS50011">
    <property type="entry name" value="PROTEIN_KINASE_DOM"/>
    <property type="match status" value="1"/>
</dbReference>
<dbReference type="InterPro" id="IPR010632">
    <property type="entry name" value="DUF1221"/>
</dbReference>
<protein>
    <submittedName>
        <fullName evidence="3">Protein kinase family protein</fullName>
    </submittedName>
</protein>
<feature type="domain" description="Protein kinase" evidence="2">
    <location>
        <begin position="231"/>
        <end position="516"/>
    </location>
</feature>
<organism evidence="3 4">
    <name type="scientific">Striga asiatica</name>
    <name type="common">Asiatic witchweed</name>
    <name type="synonym">Buchnera asiatica</name>
    <dbReference type="NCBI Taxonomy" id="4170"/>
    <lineage>
        <taxon>Eukaryota</taxon>
        <taxon>Viridiplantae</taxon>
        <taxon>Streptophyta</taxon>
        <taxon>Embryophyta</taxon>
        <taxon>Tracheophyta</taxon>
        <taxon>Spermatophyta</taxon>
        <taxon>Magnoliopsida</taxon>
        <taxon>eudicotyledons</taxon>
        <taxon>Gunneridae</taxon>
        <taxon>Pentapetalae</taxon>
        <taxon>asterids</taxon>
        <taxon>lamiids</taxon>
        <taxon>Lamiales</taxon>
        <taxon>Orobanchaceae</taxon>
        <taxon>Buchnereae</taxon>
        <taxon>Striga</taxon>
    </lineage>
</organism>
<feature type="compositionally biased region" description="Basic and acidic residues" evidence="1">
    <location>
        <begin position="832"/>
        <end position="856"/>
    </location>
</feature>
<feature type="region of interest" description="Disordered" evidence="1">
    <location>
        <begin position="772"/>
        <end position="931"/>
    </location>
</feature>
<feature type="compositionally biased region" description="Basic and acidic residues" evidence="1">
    <location>
        <begin position="802"/>
        <end position="824"/>
    </location>
</feature>
<dbReference type="InterPro" id="IPR011009">
    <property type="entry name" value="Kinase-like_dom_sf"/>
</dbReference>
<accession>A0A5A7PJU5</accession>